<proteinExistence type="predicted"/>
<feature type="transmembrane region" description="Helical" evidence="2">
    <location>
        <begin position="980"/>
        <end position="999"/>
    </location>
</feature>
<dbReference type="Gene3D" id="1.20.1640.10">
    <property type="entry name" value="Multidrug efflux transporter AcrB transmembrane domain"/>
    <property type="match status" value="2"/>
</dbReference>
<feature type="transmembrane region" description="Helical" evidence="2">
    <location>
        <begin position="910"/>
        <end position="931"/>
    </location>
</feature>
<dbReference type="Gene3D" id="3.30.2090.10">
    <property type="entry name" value="Multidrug efflux transporter AcrB TolC docking domain, DN and DC subdomains"/>
    <property type="match status" value="2"/>
</dbReference>
<dbReference type="Gene3D" id="3.30.70.1320">
    <property type="entry name" value="Multidrug efflux transporter AcrB pore domain like"/>
    <property type="match status" value="1"/>
</dbReference>
<dbReference type="AlphaFoldDB" id="A0A125NUC1"/>
<keyword evidence="4" id="KW-1185">Reference proteome</keyword>
<dbReference type="SUPFAM" id="SSF82866">
    <property type="entry name" value="Multidrug efflux transporter AcrB transmembrane domain"/>
    <property type="match status" value="2"/>
</dbReference>
<feature type="transmembrane region" description="Helical" evidence="2">
    <location>
        <begin position="360"/>
        <end position="380"/>
    </location>
</feature>
<feature type="transmembrane region" description="Helical" evidence="2">
    <location>
        <begin position="879"/>
        <end position="898"/>
    </location>
</feature>
<dbReference type="GO" id="GO:0005886">
    <property type="term" value="C:plasma membrane"/>
    <property type="evidence" value="ECO:0007669"/>
    <property type="project" value="TreeGrafter"/>
</dbReference>
<gene>
    <name evidence="3" type="ORF">APY04_2389</name>
</gene>
<dbReference type="InterPro" id="IPR001036">
    <property type="entry name" value="Acrflvin-R"/>
</dbReference>
<dbReference type="PATRIC" id="fig|121290.4.peg.292"/>
<dbReference type="Gene3D" id="3.30.70.1430">
    <property type="entry name" value="Multidrug efflux transporter AcrB pore domain"/>
    <property type="match status" value="2"/>
</dbReference>
<dbReference type="Pfam" id="PF00873">
    <property type="entry name" value="ACR_tran"/>
    <property type="match status" value="1"/>
</dbReference>
<feature type="transmembrane region" description="Helical" evidence="2">
    <location>
        <begin position="334"/>
        <end position="353"/>
    </location>
</feature>
<evidence type="ECO:0000256" key="2">
    <source>
        <dbReference type="SAM" id="Phobius"/>
    </source>
</evidence>
<dbReference type="Proteomes" id="UP000059074">
    <property type="component" value="Unassembled WGS sequence"/>
</dbReference>
<dbReference type="RefSeq" id="WP_083509729.1">
    <property type="nucleotide sequence ID" value="NZ_LMTR01000073.1"/>
</dbReference>
<dbReference type="PANTHER" id="PTHR32063:SF8">
    <property type="entry name" value="CATION EFFLUX PROTEIN"/>
    <property type="match status" value="1"/>
</dbReference>
<feature type="transmembrane region" description="Helical" evidence="2">
    <location>
        <begin position="532"/>
        <end position="550"/>
    </location>
</feature>
<keyword evidence="2" id="KW-0472">Membrane</keyword>
<sequence length="1066" mass="113080">MWIVRYALSHRHSIGVLALLLLLLGGLGGRGMSTDILPAVNIPAINLIWTYQGLNPQEMASKLTSFSELAVMNNVDNIREVRSETVNGVGIVRVTFQPGTNVTDAFAQVTSVSQTILRRMPPGTNPPLIVPYVPSSVPIIQLVLASDTLTDGALYDYARLALRAQIQSIPGIRLTLPYGGASRQVMIDLKPEALQAYGISAGDIARATATQNLTLPSGSLRVDERDITITTNASPETVANFADLPLRSVDGRVVRVSDVASVRDGQAVQTNIARLDGQNAVIVQILKLGDASTLDIVQQIHARMPELRAAAPEGITIAPVFDQSVFVVNAINNVMVEAVIVGLLVALVVLVFLGSWRSSLIVLTSIPLALLASIAGLALTGNTFNLMTLGGLMLAIGILVDNALVEIENINRNLEMGLPLNEAILKSASEVAFPEFVSTLSICIVFSPLFLLTGTAAFVFVPLALAVVFAMIASYVLSRTLVPTLASLMLHAGPHHAPGGLFGFIARGVDKLLGALERMIAAIAALLLRWKFIPLAGLVVALGIGGWSAANLGREFFPETDAGMIRIYLRAQTGLRLEETAVRFADVQREILEIIPPDEVEFIAENIGSPEPINLGWVESGVIGSFDGEMLVQLSHAHAPTEMYVRKIRQMLTEKFPQMVAYFRPADATSQTLAGSAQTAIEVRLIGRDRAGNAEIAHELMTRMLDIPGAVDVAQRQVTDLPSYYLEIDRVRALQIGVTPQDAATALLAALGASGTVSPSFWSDPEQGAAYTVQVVAPPANLTSLEQLLNTPVRPSAGGEPIALRTFASLQMREIPANIDRTTLQPTITILANVEGRDLGGVYGDVAALVDEARARLKPGNRIVIAGQAQSMQQAYAEMLGGLLMASIFVYLVMVVNFQSWIMPAIAMGGLPVAISGALFALLLTGTAVSVPALTGLIMVIGVSTANSVLVTSFARDLLLEGIAPRQAAIEAARTRLRPVLMTATAMIVGILPMALGHGDGGEQNAPLGRAVVGGLIFGTCATLTFVPFLFATLAGIGRRKHAASDHHSGQKQEIAPTSLSGVPAE</sequence>
<evidence type="ECO:0000313" key="4">
    <source>
        <dbReference type="Proteomes" id="UP000059074"/>
    </source>
</evidence>
<dbReference type="Gene3D" id="3.30.70.1440">
    <property type="entry name" value="Multidrug efflux transporter AcrB pore domain"/>
    <property type="match status" value="1"/>
</dbReference>
<feature type="transmembrane region" description="Helical" evidence="2">
    <location>
        <begin position="457"/>
        <end position="477"/>
    </location>
</feature>
<name>A0A125NUC1_HYPSL</name>
<dbReference type="EMBL" id="LMTR01000073">
    <property type="protein sequence ID" value="KWT66193.1"/>
    <property type="molecule type" value="Genomic_DNA"/>
</dbReference>
<dbReference type="SUPFAM" id="SSF82693">
    <property type="entry name" value="Multidrug efflux transporter AcrB pore domain, PN1, PN2, PC1 and PC2 subdomains"/>
    <property type="match status" value="2"/>
</dbReference>
<dbReference type="OrthoDB" id="8308837at2"/>
<feature type="region of interest" description="Disordered" evidence="1">
    <location>
        <begin position="1044"/>
        <end position="1066"/>
    </location>
</feature>
<reference evidence="3 4" key="1">
    <citation type="submission" date="2015-10" db="EMBL/GenBank/DDBJ databases">
        <title>Transcriptomic analysis of a linuron degrading triple-species bacterial consortium.</title>
        <authorList>
            <person name="Albers P."/>
        </authorList>
    </citation>
    <scope>NUCLEOTIDE SEQUENCE [LARGE SCALE GENOMIC DNA]</scope>
    <source>
        <strain evidence="3 4">WDL6</strain>
    </source>
</reference>
<evidence type="ECO:0000256" key="1">
    <source>
        <dbReference type="SAM" id="MobiDB-lite"/>
    </source>
</evidence>
<dbReference type="InterPro" id="IPR027463">
    <property type="entry name" value="AcrB_DN_DC_subdom"/>
</dbReference>
<dbReference type="STRING" id="121290.APY04_2389"/>
<evidence type="ECO:0000313" key="3">
    <source>
        <dbReference type="EMBL" id="KWT66193.1"/>
    </source>
</evidence>
<organism evidence="3 4">
    <name type="scientific">Hyphomicrobium sulfonivorans</name>
    <dbReference type="NCBI Taxonomy" id="121290"/>
    <lineage>
        <taxon>Bacteria</taxon>
        <taxon>Pseudomonadati</taxon>
        <taxon>Pseudomonadota</taxon>
        <taxon>Alphaproteobacteria</taxon>
        <taxon>Hyphomicrobiales</taxon>
        <taxon>Hyphomicrobiaceae</taxon>
        <taxon>Hyphomicrobium</taxon>
    </lineage>
</organism>
<keyword evidence="2" id="KW-1133">Transmembrane helix</keyword>
<feature type="compositionally biased region" description="Polar residues" evidence="1">
    <location>
        <begin position="1056"/>
        <end position="1066"/>
    </location>
</feature>
<feature type="transmembrane region" description="Helical" evidence="2">
    <location>
        <begin position="1011"/>
        <end position="1037"/>
    </location>
</feature>
<dbReference type="GO" id="GO:0042910">
    <property type="term" value="F:xenobiotic transmembrane transporter activity"/>
    <property type="evidence" value="ECO:0007669"/>
    <property type="project" value="TreeGrafter"/>
</dbReference>
<keyword evidence="2" id="KW-0812">Transmembrane</keyword>
<comment type="caution">
    <text evidence="3">The sequence shown here is derived from an EMBL/GenBank/DDBJ whole genome shotgun (WGS) entry which is preliminary data.</text>
</comment>
<accession>A0A125NUC1</accession>
<dbReference type="PRINTS" id="PR00702">
    <property type="entry name" value="ACRIFLAVINRP"/>
</dbReference>
<dbReference type="PANTHER" id="PTHR32063">
    <property type="match status" value="1"/>
</dbReference>
<feature type="transmembrane region" description="Helical" evidence="2">
    <location>
        <begin position="937"/>
        <end position="959"/>
    </location>
</feature>
<protein>
    <submittedName>
        <fullName evidence="3">Cobalt-zinc-cadmium resistance protein CzcA</fullName>
    </submittedName>
</protein>
<dbReference type="SUPFAM" id="SSF82714">
    <property type="entry name" value="Multidrug efflux transporter AcrB TolC docking domain, DN and DC subdomains"/>
    <property type="match status" value="2"/>
</dbReference>